<keyword evidence="2" id="KW-1185">Reference proteome</keyword>
<dbReference type="Proteomes" id="UP000076722">
    <property type="component" value="Unassembled WGS sequence"/>
</dbReference>
<gene>
    <name evidence="1" type="ORF">SISNIDRAFT_490702</name>
</gene>
<dbReference type="OrthoDB" id="3145912at2759"/>
<evidence type="ECO:0008006" key="3">
    <source>
        <dbReference type="Google" id="ProtNLM"/>
    </source>
</evidence>
<proteinExistence type="predicted"/>
<accession>A0A164NP34</accession>
<organism evidence="1 2">
    <name type="scientific">Sistotremastrum niveocremeum HHB9708</name>
    <dbReference type="NCBI Taxonomy" id="1314777"/>
    <lineage>
        <taxon>Eukaryota</taxon>
        <taxon>Fungi</taxon>
        <taxon>Dikarya</taxon>
        <taxon>Basidiomycota</taxon>
        <taxon>Agaricomycotina</taxon>
        <taxon>Agaricomycetes</taxon>
        <taxon>Sistotremastrales</taxon>
        <taxon>Sistotremastraceae</taxon>
        <taxon>Sertulicium</taxon>
        <taxon>Sertulicium niveocremeum</taxon>
    </lineage>
</organism>
<name>A0A164NP34_9AGAM</name>
<evidence type="ECO:0000313" key="1">
    <source>
        <dbReference type="EMBL" id="KZS87894.1"/>
    </source>
</evidence>
<dbReference type="AlphaFoldDB" id="A0A164NP34"/>
<evidence type="ECO:0000313" key="2">
    <source>
        <dbReference type="Proteomes" id="UP000076722"/>
    </source>
</evidence>
<dbReference type="EMBL" id="KV419443">
    <property type="protein sequence ID" value="KZS87894.1"/>
    <property type="molecule type" value="Genomic_DNA"/>
</dbReference>
<protein>
    <recommendedName>
        <fullName evidence="3">F-box domain-containing protein</fullName>
    </recommendedName>
</protein>
<sequence>MAGRAHKKSCRKLMRVSRNFAAWVRPILYESVRISKYLHLFSLLPRGGDPLRRSSFVKHLFINTPFDAAFDLHLLNSCERMQSLAIHGPTFKDLARANNRGIWSSSNVACRPSSVLLFDANCDVFRQSRLDPPAVLRYCTHLIVEHSSIDIRSVSFVLSISPQVTHLALCYTYPRLFALQHLEEVCHANPQLEVIALVQFVRRTTKAFDDKWCTTNFGVHSFERVDPRVAFVEVFRQNPDPEDNWAALTTGNLDVWELSRERVAVVKRTEILPETC</sequence>
<reference evidence="1 2" key="1">
    <citation type="journal article" date="2016" name="Mol. Biol. Evol.">
        <title>Comparative Genomics of Early-Diverging Mushroom-Forming Fungi Provides Insights into the Origins of Lignocellulose Decay Capabilities.</title>
        <authorList>
            <person name="Nagy L.G."/>
            <person name="Riley R."/>
            <person name="Tritt A."/>
            <person name="Adam C."/>
            <person name="Daum C."/>
            <person name="Floudas D."/>
            <person name="Sun H."/>
            <person name="Yadav J.S."/>
            <person name="Pangilinan J."/>
            <person name="Larsson K.H."/>
            <person name="Matsuura K."/>
            <person name="Barry K."/>
            <person name="Labutti K."/>
            <person name="Kuo R."/>
            <person name="Ohm R.A."/>
            <person name="Bhattacharya S.S."/>
            <person name="Shirouzu T."/>
            <person name="Yoshinaga Y."/>
            <person name="Martin F.M."/>
            <person name="Grigoriev I.V."/>
            <person name="Hibbett D.S."/>
        </authorList>
    </citation>
    <scope>NUCLEOTIDE SEQUENCE [LARGE SCALE GENOMIC DNA]</scope>
    <source>
        <strain evidence="1 2">HHB9708</strain>
    </source>
</reference>